<feature type="chain" id="PRO_5011504962" description="Lipoprotein" evidence="1">
    <location>
        <begin position="25"/>
        <end position="278"/>
    </location>
</feature>
<protein>
    <recommendedName>
        <fullName evidence="4">Lipoprotein</fullName>
    </recommendedName>
</protein>
<keyword evidence="3" id="KW-1185">Reference proteome</keyword>
<evidence type="ECO:0000256" key="1">
    <source>
        <dbReference type="SAM" id="SignalP"/>
    </source>
</evidence>
<evidence type="ECO:0008006" key="4">
    <source>
        <dbReference type="Google" id="ProtNLM"/>
    </source>
</evidence>
<evidence type="ECO:0000313" key="2">
    <source>
        <dbReference type="EMBL" id="SFP30338.1"/>
    </source>
</evidence>
<dbReference type="Proteomes" id="UP000199227">
    <property type="component" value="Unassembled WGS sequence"/>
</dbReference>
<organism evidence="2 3">
    <name type="scientific">Hydrogenimonas thermophila</name>
    <dbReference type="NCBI Taxonomy" id="223786"/>
    <lineage>
        <taxon>Bacteria</taxon>
        <taxon>Pseudomonadati</taxon>
        <taxon>Campylobacterota</taxon>
        <taxon>Epsilonproteobacteria</taxon>
        <taxon>Campylobacterales</taxon>
        <taxon>Hydrogenimonadaceae</taxon>
        <taxon>Hydrogenimonas</taxon>
    </lineage>
</organism>
<proteinExistence type="predicted"/>
<accession>A0A1I5P8B2</accession>
<name>A0A1I5P8B2_9BACT</name>
<sequence>MQKKRLLITMSAAAVLTFSGCGGGSDDSAINSTTDTQTAPVEAASTDIQVIDGYVIGATVTALNDSTCSSITQTEGHTTLQCELEGFKTVGGKIDVNQNGIADVTEPTAPNMVAPAGYSVATPFTTLIATGKVTTEQIATTLGISAEEVMSDPYSTNNIDLAKAYNLVAAALLNNAADLMADKIVEASATQTMSPSAIDIDLLTSMVKDVLATSVAVEYISAYSLYIDSIAALEANSSAELDQSIAELRDNLEIEKALDSSDTVTDQENITGTLLPAL</sequence>
<dbReference type="PROSITE" id="PS51257">
    <property type="entry name" value="PROKAR_LIPOPROTEIN"/>
    <property type="match status" value="1"/>
</dbReference>
<dbReference type="EMBL" id="FOXB01000014">
    <property type="protein sequence ID" value="SFP30338.1"/>
    <property type="molecule type" value="Genomic_DNA"/>
</dbReference>
<evidence type="ECO:0000313" key="3">
    <source>
        <dbReference type="Proteomes" id="UP000199227"/>
    </source>
</evidence>
<dbReference type="AlphaFoldDB" id="A0A1I5P8B2"/>
<dbReference type="RefSeq" id="WP_092912151.1">
    <property type="nucleotide sequence ID" value="NZ_FOXB01000014.1"/>
</dbReference>
<feature type="signal peptide" evidence="1">
    <location>
        <begin position="1"/>
        <end position="24"/>
    </location>
</feature>
<reference evidence="2 3" key="1">
    <citation type="submission" date="2016-10" db="EMBL/GenBank/DDBJ databases">
        <authorList>
            <person name="de Groot N.N."/>
        </authorList>
    </citation>
    <scope>NUCLEOTIDE SEQUENCE [LARGE SCALE GENOMIC DNA]</scope>
    <source>
        <strain evidence="2 3">EP1-55-1</strain>
    </source>
</reference>
<keyword evidence="1" id="KW-0732">Signal</keyword>
<dbReference type="STRING" id="223786.SAMN05216234_11418"/>
<gene>
    <name evidence="2" type="ORF">SAMN05216234_11418</name>
</gene>